<sequence length="323" mass="34713">MRTRHVIFDTDPGVDDATALLFLLADPQIDLLGVTSVWGNAHIETTTRNALFLKDRFGFAAPVTQGAAGPITGAEPEIDPSIHGGNGLGDIELPGGIAARPDPRPAHRFIIDTVRARPGEVTILAVGPLTNLALALREDPDFAPLVKDVVIMGGAFGFNGHLGNVTPAAEANIWNDPEAADAVFAADWPLVAIGLDATMETIMPTRYLADLRDEAGAIGEFVWDITRAYAGFYHKVMGVDGIFAHDSLAAAYLTAPELVSTRSGAIRVVLEGFARGQTIQRPDSRSFGTDGWEGRRSHTIATDVDAEAFLEFYRQRMVELARK</sequence>
<protein>
    <submittedName>
        <fullName evidence="4">Inosine-uridine preferring nucleoside hydrolase</fullName>
    </submittedName>
</protein>
<dbReference type="InterPro" id="IPR023186">
    <property type="entry name" value="IUNH"/>
</dbReference>
<evidence type="ECO:0000313" key="4">
    <source>
        <dbReference type="EMBL" id="GGE00921.1"/>
    </source>
</evidence>
<evidence type="ECO:0000256" key="2">
    <source>
        <dbReference type="ARBA" id="ARBA00023295"/>
    </source>
</evidence>
<dbReference type="PANTHER" id="PTHR12304">
    <property type="entry name" value="INOSINE-URIDINE PREFERRING NUCLEOSIDE HYDROLASE"/>
    <property type="match status" value="1"/>
</dbReference>
<reference evidence="4" key="1">
    <citation type="journal article" date="2014" name="Int. J. Syst. Evol. Microbiol.">
        <title>Complete genome sequence of Corynebacterium casei LMG S-19264T (=DSM 44701T), isolated from a smear-ripened cheese.</title>
        <authorList>
            <consortium name="US DOE Joint Genome Institute (JGI-PGF)"/>
            <person name="Walter F."/>
            <person name="Albersmeier A."/>
            <person name="Kalinowski J."/>
            <person name="Ruckert C."/>
        </authorList>
    </citation>
    <scope>NUCLEOTIDE SEQUENCE</scope>
    <source>
        <strain evidence="4">CGMCC 1.15367</strain>
    </source>
</reference>
<name>A0A916ZJP0_9HYPH</name>
<keyword evidence="1 4" id="KW-0378">Hydrolase</keyword>
<dbReference type="InterPro" id="IPR001910">
    <property type="entry name" value="Inosine/uridine_hydrolase_dom"/>
</dbReference>
<keyword evidence="5" id="KW-1185">Reference proteome</keyword>
<feature type="domain" description="Inosine/uridine-preferring nucleoside hydrolase" evidence="3">
    <location>
        <begin position="6"/>
        <end position="311"/>
    </location>
</feature>
<dbReference type="InterPro" id="IPR036452">
    <property type="entry name" value="Ribo_hydro-like"/>
</dbReference>
<dbReference type="Proteomes" id="UP000644699">
    <property type="component" value="Unassembled WGS sequence"/>
</dbReference>
<evidence type="ECO:0000259" key="3">
    <source>
        <dbReference type="Pfam" id="PF01156"/>
    </source>
</evidence>
<proteinExistence type="predicted"/>
<dbReference type="SUPFAM" id="SSF53590">
    <property type="entry name" value="Nucleoside hydrolase"/>
    <property type="match status" value="1"/>
</dbReference>
<keyword evidence="2" id="KW-0326">Glycosidase</keyword>
<dbReference type="AlphaFoldDB" id="A0A916ZJP0"/>
<evidence type="ECO:0000256" key="1">
    <source>
        <dbReference type="ARBA" id="ARBA00022801"/>
    </source>
</evidence>
<dbReference type="Pfam" id="PF01156">
    <property type="entry name" value="IU_nuc_hydro"/>
    <property type="match status" value="1"/>
</dbReference>
<dbReference type="GO" id="GO:0005829">
    <property type="term" value="C:cytosol"/>
    <property type="evidence" value="ECO:0007669"/>
    <property type="project" value="TreeGrafter"/>
</dbReference>
<dbReference type="PANTHER" id="PTHR12304:SF4">
    <property type="entry name" value="URIDINE NUCLEOSIDASE"/>
    <property type="match status" value="1"/>
</dbReference>
<dbReference type="CDD" id="cd02650">
    <property type="entry name" value="nuc_hydro_CaPnhB"/>
    <property type="match status" value="1"/>
</dbReference>
<dbReference type="Gene3D" id="3.90.245.10">
    <property type="entry name" value="Ribonucleoside hydrolase-like"/>
    <property type="match status" value="1"/>
</dbReference>
<comment type="caution">
    <text evidence="4">The sequence shown here is derived from an EMBL/GenBank/DDBJ whole genome shotgun (WGS) entry which is preliminary data.</text>
</comment>
<dbReference type="GO" id="GO:0008477">
    <property type="term" value="F:purine nucleosidase activity"/>
    <property type="evidence" value="ECO:0007669"/>
    <property type="project" value="TreeGrafter"/>
</dbReference>
<reference evidence="4" key="2">
    <citation type="submission" date="2020-09" db="EMBL/GenBank/DDBJ databases">
        <authorList>
            <person name="Sun Q."/>
            <person name="Zhou Y."/>
        </authorList>
    </citation>
    <scope>NUCLEOTIDE SEQUENCE</scope>
    <source>
        <strain evidence="4">CGMCC 1.15367</strain>
    </source>
</reference>
<evidence type="ECO:0000313" key="5">
    <source>
        <dbReference type="Proteomes" id="UP000644699"/>
    </source>
</evidence>
<dbReference type="GO" id="GO:0006152">
    <property type="term" value="P:purine nucleoside catabolic process"/>
    <property type="evidence" value="ECO:0007669"/>
    <property type="project" value="TreeGrafter"/>
</dbReference>
<accession>A0A916ZJP0</accession>
<dbReference type="EMBL" id="BMIQ01000002">
    <property type="protein sequence ID" value="GGE00921.1"/>
    <property type="molecule type" value="Genomic_DNA"/>
</dbReference>
<gene>
    <name evidence="4" type="ORF">GCM10011390_19700</name>
</gene>
<organism evidence="4 5">
    <name type="scientific">Aureimonas endophytica</name>
    <dbReference type="NCBI Taxonomy" id="2027858"/>
    <lineage>
        <taxon>Bacteria</taxon>
        <taxon>Pseudomonadati</taxon>
        <taxon>Pseudomonadota</taxon>
        <taxon>Alphaproteobacteria</taxon>
        <taxon>Hyphomicrobiales</taxon>
        <taxon>Aurantimonadaceae</taxon>
        <taxon>Aureimonas</taxon>
    </lineage>
</organism>
<dbReference type="RefSeq" id="WP_188908027.1">
    <property type="nucleotide sequence ID" value="NZ_BMIQ01000002.1"/>
</dbReference>